<dbReference type="Pfam" id="PF00106">
    <property type="entry name" value="adh_short"/>
    <property type="match status" value="1"/>
</dbReference>
<accession>A0ABV9LY82</accession>
<evidence type="ECO:0000313" key="5">
    <source>
        <dbReference type="Proteomes" id="UP001595897"/>
    </source>
</evidence>
<gene>
    <name evidence="4" type="ORF">ACFO4O_10475</name>
</gene>
<dbReference type="PANTHER" id="PTHR43550:SF3">
    <property type="entry name" value="3-KETODIHYDROSPHINGOSINE REDUCTASE"/>
    <property type="match status" value="1"/>
</dbReference>
<evidence type="ECO:0000256" key="2">
    <source>
        <dbReference type="RuleBase" id="RU000363"/>
    </source>
</evidence>
<dbReference type="EMBL" id="JBHSGU010000002">
    <property type="protein sequence ID" value="MFC4700585.1"/>
    <property type="molecule type" value="Genomic_DNA"/>
</dbReference>
<evidence type="ECO:0000256" key="1">
    <source>
        <dbReference type="ARBA" id="ARBA00006484"/>
    </source>
</evidence>
<dbReference type="PROSITE" id="PS00061">
    <property type="entry name" value="ADH_SHORT"/>
    <property type="match status" value="1"/>
</dbReference>
<dbReference type="Gene3D" id="3.40.50.720">
    <property type="entry name" value="NAD(P)-binding Rossmann-like Domain"/>
    <property type="match status" value="1"/>
</dbReference>
<comment type="caution">
    <text evidence="4">The sequence shown here is derived from an EMBL/GenBank/DDBJ whole genome shotgun (WGS) entry which is preliminary data.</text>
</comment>
<dbReference type="PRINTS" id="PR00080">
    <property type="entry name" value="SDRFAMILY"/>
</dbReference>
<evidence type="ECO:0000259" key="3">
    <source>
        <dbReference type="SMART" id="SM00822"/>
    </source>
</evidence>
<name>A0ABV9LY82_9ALTE</name>
<dbReference type="InterPro" id="IPR036291">
    <property type="entry name" value="NAD(P)-bd_dom_sf"/>
</dbReference>
<dbReference type="InterPro" id="IPR057326">
    <property type="entry name" value="KR_dom"/>
</dbReference>
<comment type="similarity">
    <text evidence="1 2">Belongs to the short-chain dehydrogenases/reductases (SDR) family.</text>
</comment>
<keyword evidence="5" id="KW-1185">Reference proteome</keyword>
<dbReference type="SMART" id="SM00822">
    <property type="entry name" value="PKS_KR"/>
    <property type="match status" value="1"/>
</dbReference>
<protein>
    <submittedName>
        <fullName evidence="4">SDR family NAD(P)-dependent oxidoreductase</fullName>
    </submittedName>
</protein>
<dbReference type="SUPFAM" id="SSF51735">
    <property type="entry name" value="NAD(P)-binding Rossmann-fold domains"/>
    <property type="match status" value="1"/>
</dbReference>
<feature type="domain" description="Ketoreductase" evidence="3">
    <location>
        <begin position="10"/>
        <end position="193"/>
    </location>
</feature>
<dbReference type="InterPro" id="IPR002347">
    <property type="entry name" value="SDR_fam"/>
</dbReference>
<dbReference type="InterPro" id="IPR020904">
    <property type="entry name" value="Sc_DH/Rdtase_CS"/>
</dbReference>
<evidence type="ECO:0000313" key="4">
    <source>
        <dbReference type="EMBL" id="MFC4700585.1"/>
    </source>
</evidence>
<sequence length="271" mass="29698">MLHLRCFIISSILITGYASGLGRELAEQYLTKGYSLLLVDKQANPELQESLQAGASMQQKVHFLHVDITEPATLKQQLDYAVRKFGQIDICIHCAGILISKPFLHTSHDEFQTIMDINVIGTRNVVASVIPHLDNGAQLALVASMAGISGVYGYSSYGATKFAVVGMARALQLELAALGIDVSIICPPSIDTPMVQAESRSIHPATKAIKDMAGTLTVPEAAAYIIKGLLKRKPLIIPGKRAKSIYYAERFLPSLMLRKFTQWLISRHTHK</sequence>
<dbReference type="RefSeq" id="WP_382408109.1">
    <property type="nucleotide sequence ID" value="NZ_JBHSGU010000002.1"/>
</dbReference>
<dbReference type="PANTHER" id="PTHR43550">
    <property type="entry name" value="3-KETODIHYDROSPHINGOSINE REDUCTASE"/>
    <property type="match status" value="1"/>
</dbReference>
<dbReference type="PRINTS" id="PR00081">
    <property type="entry name" value="GDHRDH"/>
</dbReference>
<dbReference type="Proteomes" id="UP001595897">
    <property type="component" value="Unassembled WGS sequence"/>
</dbReference>
<proteinExistence type="inferred from homology"/>
<organism evidence="4 5">
    <name type="scientific">Glaciecola siphonariae</name>
    <dbReference type="NCBI Taxonomy" id="521012"/>
    <lineage>
        <taxon>Bacteria</taxon>
        <taxon>Pseudomonadati</taxon>
        <taxon>Pseudomonadota</taxon>
        <taxon>Gammaproteobacteria</taxon>
        <taxon>Alteromonadales</taxon>
        <taxon>Alteromonadaceae</taxon>
        <taxon>Glaciecola</taxon>
    </lineage>
</organism>
<reference evidence="5" key="1">
    <citation type="journal article" date="2019" name="Int. J. Syst. Evol. Microbiol.">
        <title>The Global Catalogue of Microorganisms (GCM) 10K type strain sequencing project: providing services to taxonomists for standard genome sequencing and annotation.</title>
        <authorList>
            <consortium name="The Broad Institute Genomics Platform"/>
            <consortium name="The Broad Institute Genome Sequencing Center for Infectious Disease"/>
            <person name="Wu L."/>
            <person name="Ma J."/>
        </authorList>
    </citation>
    <scope>NUCLEOTIDE SEQUENCE [LARGE SCALE GENOMIC DNA]</scope>
    <source>
        <strain evidence="5">KACC 12507</strain>
    </source>
</reference>